<dbReference type="Proteomes" id="UP000201613">
    <property type="component" value="Unassembled WGS sequence"/>
</dbReference>
<dbReference type="InterPro" id="IPR000600">
    <property type="entry name" value="ROK"/>
</dbReference>
<dbReference type="RefSeq" id="WP_245820601.1">
    <property type="nucleotide sequence ID" value="NZ_FXZK01000010.1"/>
</dbReference>
<dbReference type="InterPro" id="IPR043129">
    <property type="entry name" value="ATPase_NBD"/>
</dbReference>
<sequence>MEGVMRPQEPQGLSGGVNQHGVRDYNERLILSTIQRLGPHAGSEIARMTGLSPQTVSVILRALEQDGLLERGTPQRGRVGKPSVPMGLSPEGVFAFGLKIGRRSADLVLTDFFGIVRHQLQVTYRYPMPMDLLDFLRSGIAAITAKMPSKQRSRIAGIGIAQPHEIWNWHETIGAPSEELASWREVDFVDQISRFSSLPVFIENDATAACRAEHIYGRGREFRDFAYFFVGSFIGGGVVLNHSIFDGAQGNAGAFGSLPARRPDGSIGQLLDTASLYLLEAAIVEAGMEPSRLWTQPQDWSGFPELLDAWIDRAAVELAHAALTVCSVIDFGAVLIDGAFPEVVRSRLIEGVESELATLDSRGLVLPVIGAGRVGGNARAIGAACGPVVSQYLLNTHSGFSGG</sequence>
<proteinExistence type="inferred from homology"/>
<keyword evidence="3" id="KW-1185">Reference proteome</keyword>
<dbReference type="PANTHER" id="PTHR18964">
    <property type="entry name" value="ROK (REPRESSOR, ORF, KINASE) FAMILY"/>
    <property type="match status" value="1"/>
</dbReference>
<dbReference type="Pfam" id="PF13412">
    <property type="entry name" value="HTH_24"/>
    <property type="match status" value="1"/>
</dbReference>
<dbReference type="SUPFAM" id="SSF46785">
    <property type="entry name" value="Winged helix' DNA-binding domain"/>
    <property type="match status" value="1"/>
</dbReference>
<evidence type="ECO:0000313" key="2">
    <source>
        <dbReference type="EMBL" id="SMY09549.1"/>
    </source>
</evidence>
<gene>
    <name evidence="2" type="primary">nagC_1</name>
    <name evidence="2" type="ORF">LOM8899_03716</name>
</gene>
<dbReference type="InterPro" id="IPR036390">
    <property type="entry name" value="WH_DNA-bd_sf"/>
</dbReference>
<reference evidence="2 3" key="1">
    <citation type="submission" date="2017-05" db="EMBL/GenBank/DDBJ databases">
        <authorList>
            <person name="Song R."/>
            <person name="Chenine A.L."/>
            <person name="Ruprecht R.M."/>
        </authorList>
    </citation>
    <scope>NUCLEOTIDE SEQUENCE [LARGE SCALE GENOMIC DNA]</scope>
    <source>
        <strain evidence="2 3">CECT 8899</strain>
    </source>
</reference>
<dbReference type="Pfam" id="PF00480">
    <property type="entry name" value="ROK"/>
    <property type="match status" value="1"/>
</dbReference>
<accession>A0A238LIN7</accession>
<name>A0A238LIN7_9RHOB</name>
<organism evidence="2 3">
    <name type="scientific">Flavimaricola marinus</name>
    <dbReference type="NCBI Taxonomy" id="1819565"/>
    <lineage>
        <taxon>Bacteria</taxon>
        <taxon>Pseudomonadati</taxon>
        <taxon>Pseudomonadota</taxon>
        <taxon>Alphaproteobacteria</taxon>
        <taxon>Rhodobacterales</taxon>
        <taxon>Paracoccaceae</taxon>
        <taxon>Flavimaricola</taxon>
    </lineage>
</organism>
<dbReference type="Gene3D" id="1.10.10.10">
    <property type="entry name" value="Winged helix-like DNA-binding domain superfamily/Winged helix DNA-binding domain"/>
    <property type="match status" value="1"/>
</dbReference>
<comment type="similarity">
    <text evidence="1">Belongs to the ROK (NagC/XylR) family.</text>
</comment>
<dbReference type="EMBL" id="FXZK01000010">
    <property type="protein sequence ID" value="SMY09549.1"/>
    <property type="molecule type" value="Genomic_DNA"/>
</dbReference>
<evidence type="ECO:0000313" key="3">
    <source>
        <dbReference type="Proteomes" id="UP000201613"/>
    </source>
</evidence>
<dbReference type="AlphaFoldDB" id="A0A238LIN7"/>
<dbReference type="Gene3D" id="3.30.420.40">
    <property type="match status" value="2"/>
</dbReference>
<dbReference type="SUPFAM" id="SSF53067">
    <property type="entry name" value="Actin-like ATPase domain"/>
    <property type="match status" value="1"/>
</dbReference>
<dbReference type="PANTHER" id="PTHR18964:SF149">
    <property type="entry name" value="BIFUNCTIONAL UDP-N-ACETYLGLUCOSAMINE 2-EPIMERASE_N-ACETYLMANNOSAMINE KINASE"/>
    <property type="match status" value="1"/>
</dbReference>
<evidence type="ECO:0000256" key="1">
    <source>
        <dbReference type="ARBA" id="ARBA00006479"/>
    </source>
</evidence>
<protein>
    <submittedName>
        <fullName evidence="2">N-acetylglucosamine repressor</fullName>
    </submittedName>
</protein>
<dbReference type="InterPro" id="IPR036388">
    <property type="entry name" value="WH-like_DNA-bd_sf"/>
</dbReference>